<evidence type="ECO:0000256" key="4">
    <source>
        <dbReference type="ARBA" id="ARBA00022692"/>
    </source>
</evidence>
<feature type="transmembrane region" description="Helical" evidence="7">
    <location>
        <begin position="127"/>
        <end position="150"/>
    </location>
</feature>
<dbReference type="InterPro" id="IPR050833">
    <property type="entry name" value="Poly_Biosynth_Transport"/>
</dbReference>
<feature type="transmembrane region" description="Helical" evidence="7">
    <location>
        <begin position="198"/>
        <end position="224"/>
    </location>
</feature>
<evidence type="ECO:0000256" key="6">
    <source>
        <dbReference type="ARBA" id="ARBA00023136"/>
    </source>
</evidence>
<feature type="transmembrane region" description="Helical" evidence="7">
    <location>
        <begin position="156"/>
        <end position="177"/>
    </location>
</feature>
<dbReference type="EMBL" id="BAABHY010000006">
    <property type="protein sequence ID" value="GAA5114239.1"/>
    <property type="molecule type" value="Genomic_DNA"/>
</dbReference>
<dbReference type="PANTHER" id="PTHR30250">
    <property type="entry name" value="PST FAMILY PREDICTED COLANIC ACID TRANSPORTER"/>
    <property type="match status" value="1"/>
</dbReference>
<evidence type="ECO:0000256" key="5">
    <source>
        <dbReference type="ARBA" id="ARBA00022989"/>
    </source>
</evidence>
<feature type="transmembrane region" description="Helical" evidence="7">
    <location>
        <begin position="344"/>
        <end position="364"/>
    </location>
</feature>
<dbReference type="Proteomes" id="UP001500171">
    <property type="component" value="Unassembled WGS sequence"/>
</dbReference>
<dbReference type="PANTHER" id="PTHR30250:SF10">
    <property type="entry name" value="LIPOPOLYSACCHARIDE BIOSYNTHESIS PROTEIN WZXC"/>
    <property type="match status" value="1"/>
</dbReference>
<keyword evidence="3" id="KW-1003">Cell membrane</keyword>
<feature type="transmembrane region" description="Helical" evidence="7">
    <location>
        <begin position="41"/>
        <end position="57"/>
    </location>
</feature>
<gene>
    <name evidence="8" type="ORF">GCM10023211_23580</name>
</gene>
<feature type="transmembrane region" description="Helical" evidence="7">
    <location>
        <begin position="230"/>
        <end position="254"/>
    </location>
</feature>
<evidence type="ECO:0000313" key="8">
    <source>
        <dbReference type="EMBL" id="GAA5114239.1"/>
    </source>
</evidence>
<evidence type="ECO:0000256" key="2">
    <source>
        <dbReference type="ARBA" id="ARBA00007430"/>
    </source>
</evidence>
<comment type="similarity">
    <text evidence="2">Belongs to the polysaccharide synthase family.</text>
</comment>
<name>A0ABP9NCC9_9GAMM</name>
<reference evidence="9" key="1">
    <citation type="journal article" date="2019" name="Int. J. Syst. Evol. Microbiol.">
        <title>The Global Catalogue of Microorganisms (GCM) 10K type strain sequencing project: providing services to taxonomists for standard genome sequencing and annotation.</title>
        <authorList>
            <consortium name="The Broad Institute Genomics Platform"/>
            <consortium name="The Broad Institute Genome Sequencing Center for Infectious Disease"/>
            <person name="Wu L."/>
            <person name="Ma J."/>
        </authorList>
    </citation>
    <scope>NUCLEOTIDE SEQUENCE [LARGE SCALE GENOMIC DNA]</scope>
    <source>
        <strain evidence="9">JCM 18050</strain>
    </source>
</reference>
<sequence>MQIKLTDSLLSVIGVVCGQLLFFLCLWFIGLNFGASQLGEFNLHLSIGMFLGTIFVFRYELACISNSQNSSLNATSNVYLLSLIVTLILLLFSFMLYKDFSLTIIFSLSFLAVQTFINYLNSQRKYVYIGFFRVIINFCFLLFILFLYFWHYQDNLFEVYTALYFCLSFVLLAFILYKQYKSNIRLNFKFFIKENYRYPLYIFPATCCSSIYTYSLSILIPFWYGLSEAGYFAVAYKFGFFPIALLSQSISGVFRRDMLSAVEISKKDAENVYKVYMKYIFIASILYCVFGYLFSEWIITLMFGEKWGNAVIYYKLMIPLFCIQLLYSPASQLFLVFKKQKIDFIVNFLLGITLVVLFIVNYFFKLDVVNLIILFVCISSFILVCNLYITYRIVFKNDRIYY</sequence>
<protein>
    <submittedName>
        <fullName evidence="8">Oligosaccharide flippase family protein</fullName>
    </submittedName>
</protein>
<feature type="transmembrane region" description="Helical" evidence="7">
    <location>
        <begin position="275"/>
        <end position="294"/>
    </location>
</feature>
<keyword evidence="9" id="KW-1185">Reference proteome</keyword>
<keyword evidence="5 7" id="KW-1133">Transmembrane helix</keyword>
<evidence type="ECO:0000256" key="3">
    <source>
        <dbReference type="ARBA" id="ARBA00022475"/>
    </source>
</evidence>
<keyword evidence="4 7" id="KW-0812">Transmembrane</keyword>
<feature type="transmembrane region" description="Helical" evidence="7">
    <location>
        <begin position="370"/>
        <end position="389"/>
    </location>
</feature>
<evidence type="ECO:0000313" key="9">
    <source>
        <dbReference type="Proteomes" id="UP001500171"/>
    </source>
</evidence>
<comment type="subcellular location">
    <subcellularLocation>
        <location evidence="1">Cell membrane</location>
        <topology evidence="1">Multi-pass membrane protein</topology>
    </subcellularLocation>
</comment>
<feature type="transmembrane region" description="Helical" evidence="7">
    <location>
        <begin position="314"/>
        <end position="337"/>
    </location>
</feature>
<feature type="transmembrane region" description="Helical" evidence="7">
    <location>
        <begin position="78"/>
        <end position="96"/>
    </location>
</feature>
<comment type="caution">
    <text evidence="8">The sequence shown here is derived from an EMBL/GenBank/DDBJ whole genome shotgun (WGS) entry which is preliminary data.</text>
</comment>
<dbReference type="Pfam" id="PF13440">
    <property type="entry name" value="Polysacc_synt_3"/>
    <property type="match status" value="1"/>
</dbReference>
<feature type="transmembrane region" description="Helical" evidence="7">
    <location>
        <begin position="102"/>
        <end position="120"/>
    </location>
</feature>
<dbReference type="RefSeq" id="WP_345492479.1">
    <property type="nucleotide sequence ID" value="NZ_BAABHY010000006.1"/>
</dbReference>
<feature type="transmembrane region" description="Helical" evidence="7">
    <location>
        <begin position="9"/>
        <end position="29"/>
    </location>
</feature>
<evidence type="ECO:0000256" key="7">
    <source>
        <dbReference type="SAM" id="Phobius"/>
    </source>
</evidence>
<proteinExistence type="inferred from homology"/>
<organism evidence="8 9">
    <name type="scientific">Orbus sasakiae</name>
    <dbReference type="NCBI Taxonomy" id="1078475"/>
    <lineage>
        <taxon>Bacteria</taxon>
        <taxon>Pseudomonadati</taxon>
        <taxon>Pseudomonadota</taxon>
        <taxon>Gammaproteobacteria</taxon>
        <taxon>Orbales</taxon>
        <taxon>Orbaceae</taxon>
        <taxon>Orbus</taxon>
    </lineage>
</organism>
<keyword evidence="6 7" id="KW-0472">Membrane</keyword>
<evidence type="ECO:0000256" key="1">
    <source>
        <dbReference type="ARBA" id="ARBA00004651"/>
    </source>
</evidence>
<accession>A0ABP9NCC9</accession>